<keyword evidence="3" id="KW-1185">Reference proteome</keyword>
<dbReference type="AlphaFoldDB" id="A0AAN8IRQ9"/>
<name>A0AAN8IRQ9_TRICO</name>
<reference evidence="2 3" key="1">
    <citation type="submission" date="2019-10" db="EMBL/GenBank/DDBJ databases">
        <title>Assembly and Annotation for the nematode Trichostrongylus colubriformis.</title>
        <authorList>
            <person name="Martin J."/>
        </authorList>
    </citation>
    <scope>NUCLEOTIDE SEQUENCE [LARGE SCALE GENOMIC DNA]</scope>
    <source>
        <strain evidence="2">G859</strain>
        <tissue evidence="2">Whole worm</tissue>
    </source>
</reference>
<evidence type="ECO:0000256" key="1">
    <source>
        <dbReference type="SAM" id="SignalP"/>
    </source>
</evidence>
<proteinExistence type="predicted"/>
<protein>
    <submittedName>
        <fullName evidence="2">Uncharacterized protein</fullName>
    </submittedName>
</protein>
<sequence length="105" mass="11755">MLRLILLIVFPLFAYCYPYNMYGGYYPSAYPPPYYVDSRPTLSFPKSKDLVNDDAMGPFVRRVKRQYYYGGYGGYPYGYSNPVGTGSPWALGGGLIGNTISFLVG</sequence>
<feature type="chain" id="PRO_5042933390" evidence="1">
    <location>
        <begin position="17"/>
        <end position="105"/>
    </location>
</feature>
<dbReference type="EMBL" id="WIXE01003903">
    <property type="protein sequence ID" value="KAK5983521.1"/>
    <property type="molecule type" value="Genomic_DNA"/>
</dbReference>
<comment type="caution">
    <text evidence="2">The sequence shown here is derived from an EMBL/GenBank/DDBJ whole genome shotgun (WGS) entry which is preliminary data.</text>
</comment>
<feature type="signal peptide" evidence="1">
    <location>
        <begin position="1"/>
        <end position="16"/>
    </location>
</feature>
<keyword evidence="1" id="KW-0732">Signal</keyword>
<evidence type="ECO:0000313" key="3">
    <source>
        <dbReference type="Proteomes" id="UP001331761"/>
    </source>
</evidence>
<gene>
    <name evidence="2" type="ORF">GCK32_001136</name>
</gene>
<dbReference type="Proteomes" id="UP001331761">
    <property type="component" value="Unassembled WGS sequence"/>
</dbReference>
<organism evidence="2 3">
    <name type="scientific">Trichostrongylus colubriformis</name>
    <name type="common">Black scour worm</name>
    <dbReference type="NCBI Taxonomy" id="6319"/>
    <lineage>
        <taxon>Eukaryota</taxon>
        <taxon>Metazoa</taxon>
        <taxon>Ecdysozoa</taxon>
        <taxon>Nematoda</taxon>
        <taxon>Chromadorea</taxon>
        <taxon>Rhabditida</taxon>
        <taxon>Rhabditina</taxon>
        <taxon>Rhabditomorpha</taxon>
        <taxon>Strongyloidea</taxon>
        <taxon>Trichostrongylidae</taxon>
        <taxon>Trichostrongylus</taxon>
    </lineage>
</organism>
<evidence type="ECO:0000313" key="2">
    <source>
        <dbReference type="EMBL" id="KAK5983521.1"/>
    </source>
</evidence>
<accession>A0AAN8IRQ9</accession>